<evidence type="ECO:0000259" key="6">
    <source>
        <dbReference type="PROSITE" id="PS51898"/>
    </source>
</evidence>
<dbReference type="Pfam" id="PF14657">
    <property type="entry name" value="Arm-DNA-bind_4"/>
    <property type="match status" value="1"/>
</dbReference>
<dbReference type="Pfam" id="PF00589">
    <property type="entry name" value="Phage_integrase"/>
    <property type="match status" value="1"/>
</dbReference>
<dbReference type="Proteomes" id="UP000052946">
    <property type="component" value="Unassembled WGS sequence"/>
</dbReference>
<dbReference type="InterPro" id="IPR010998">
    <property type="entry name" value="Integrase_recombinase_N"/>
</dbReference>
<dbReference type="Pfam" id="PF14659">
    <property type="entry name" value="Phage_int_SAM_3"/>
    <property type="match status" value="1"/>
</dbReference>
<reference evidence="9" key="1">
    <citation type="submission" date="2015-07" db="EMBL/GenBank/DDBJ databases">
        <title>Draft Genome Sequence of Oceanobacillus picturae Heshi-B3 that Was Isolated from Fermented Rice Bran with Aging Salted Mackerel, Which Was Named Heshiko as Traditional Fermented Seafood in Japan.</title>
        <authorList>
            <person name="Akuzawa S."/>
            <person name="Nakagawa J."/>
            <person name="Kanekatsu T."/>
            <person name="Kanesaki Y."/>
            <person name="Suzuki T."/>
        </authorList>
    </citation>
    <scope>NUCLEOTIDE SEQUENCE [LARGE SCALE GENOMIC DNA]</scope>
    <source>
        <strain evidence="9">Heshi-B3</strain>
    </source>
</reference>
<dbReference type="InterPro" id="IPR011010">
    <property type="entry name" value="DNA_brk_join_enz"/>
</dbReference>
<gene>
    <name evidence="8" type="ORF">OPHB3_3099</name>
</gene>
<dbReference type="PROSITE" id="PS51898">
    <property type="entry name" value="TYR_RECOMBINASE"/>
    <property type="match status" value="1"/>
</dbReference>
<dbReference type="InterPro" id="IPR044068">
    <property type="entry name" value="CB"/>
</dbReference>
<protein>
    <submittedName>
        <fullName evidence="8">Integrase, superantigen-encoding pathogenicity islands SaPI</fullName>
    </submittedName>
</protein>
<reference evidence="8 9" key="2">
    <citation type="journal article" date="2016" name="Genome Announc.">
        <title>Draft Genome Sequence of Oceanobacillus picturae Heshi-B3, Isolated from Fermented Rice Bran in a Traditional Japanese Seafood Dish.</title>
        <authorList>
            <person name="Akuzawa S."/>
            <person name="Nagaoka J."/>
            <person name="Kanekatsu M."/>
            <person name="Kanesaki Y."/>
            <person name="Suzuki T."/>
        </authorList>
    </citation>
    <scope>NUCLEOTIDE SEQUENCE [LARGE SCALE GENOMIC DNA]</scope>
    <source>
        <strain evidence="8 9">Heshi-B3</strain>
    </source>
</reference>
<dbReference type="InterPro" id="IPR013762">
    <property type="entry name" value="Integrase-like_cat_sf"/>
</dbReference>
<evidence type="ECO:0000256" key="2">
    <source>
        <dbReference type="ARBA" id="ARBA00022908"/>
    </source>
</evidence>
<sequence>MSRIYKRGKKWAYVAYAGKDPVTGKDKQKTKSGFSTKKDAQLAAALFEREFHSGEYIQPSKMNFSDLCNDWENHYSQDAKESSLRARRIALKHITNVFGQVPIQKITKKSYQDTIDQLSNKFSNNYVSSIHTSANMVFDYAYSLKLIKDVPTKDIKLPKKKASVSDLEKSDSIQGKFLEKEELEEFLTFTHKNGLESDLLSFTMLAYTGIRIGEMIALKWSDIDS</sequence>
<dbReference type="InterPro" id="IPR028259">
    <property type="entry name" value="AP2-like_int_N"/>
</dbReference>
<accession>A0A0U9HGG6</accession>
<organism evidence="8 9">
    <name type="scientific">Oceanobacillus picturae</name>
    <dbReference type="NCBI Taxonomy" id="171693"/>
    <lineage>
        <taxon>Bacteria</taxon>
        <taxon>Bacillati</taxon>
        <taxon>Bacillota</taxon>
        <taxon>Bacilli</taxon>
        <taxon>Bacillales</taxon>
        <taxon>Bacillaceae</taxon>
        <taxon>Oceanobacillus</taxon>
    </lineage>
</organism>
<dbReference type="Gene3D" id="1.10.150.130">
    <property type="match status" value="1"/>
</dbReference>
<dbReference type="SUPFAM" id="SSF56349">
    <property type="entry name" value="DNA breaking-rejoining enzymes"/>
    <property type="match status" value="1"/>
</dbReference>
<keyword evidence="4" id="KW-0233">DNA recombination</keyword>
<evidence type="ECO:0000313" key="9">
    <source>
        <dbReference type="Proteomes" id="UP000052946"/>
    </source>
</evidence>
<dbReference type="PANTHER" id="PTHR30629">
    <property type="entry name" value="PROPHAGE INTEGRASE"/>
    <property type="match status" value="1"/>
</dbReference>
<evidence type="ECO:0000313" key="8">
    <source>
        <dbReference type="EMBL" id="GAQ19140.1"/>
    </source>
</evidence>
<keyword evidence="3 5" id="KW-0238">DNA-binding</keyword>
<dbReference type="InterPro" id="IPR004107">
    <property type="entry name" value="Integrase_SAM-like_N"/>
</dbReference>
<dbReference type="AlphaFoldDB" id="A0A0U9HGG6"/>
<comment type="caution">
    <text evidence="8">The sequence shown here is derived from an EMBL/GenBank/DDBJ whole genome shotgun (WGS) entry which is preliminary data.</text>
</comment>
<dbReference type="Gene3D" id="1.10.443.10">
    <property type="entry name" value="Intergrase catalytic core"/>
    <property type="match status" value="1"/>
</dbReference>
<feature type="domain" description="Core-binding (CB)" evidence="7">
    <location>
        <begin position="62"/>
        <end position="142"/>
    </location>
</feature>
<name>A0A0U9HGG6_9BACI</name>
<proteinExistence type="inferred from homology"/>
<dbReference type="PANTHER" id="PTHR30629:SF2">
    <property type="entry name" value="PROPHAGE INTEGRASE INTS-RELATED"/>
    <property type="match status" value="1"/>
</dbReference>
<evidence type="ECO:0000256" key="3">
    <source>
        <dbReference type="ARBA" id="ARBA00023125"/>
    </source>
</evidence>
<comment type="similarity">
    <text evidence="1">Belongs to the 'phage' integrase family.</text>
</comment>
<keyword evidence="2" id="KW-0229">DNA integration</keyword>
<dbReference type="EMBL" id="BBXV01000040">
    <property type="protein sequence ID" value="GAQ19140.1"/>
    <property type="molecule type" value="Genomic_DNA"/>
</dbReference>
<evidence type="ECO:0000259" key="7">
    <source>
        <dbReference type="PROSITE" id="PS51900"/>
    </source>
</evidence>
<feature type="domain" description="Tyr recombinase" evidence="6">
    <location>
        <begin position="173"/>
        <end position="225"/>
    </location>
</feature>
<dbReference type="InterPro" id="IPR002104">
    <property type="entry name" value="Integrase_catalytic"/>
</dbReference>
<dbReference type="GO" id="GO:0015074">
    <property type="term" value="P:DNA integration"/>
    <property type="evidence" value="ECO:0007669"/>
    <property type="project" value="UniProtKB-KW"/>
</dbReference>
<evidence type="ECO:0000256" key="4">
    <source>
        <dbReference type="ARBA" id="ARBA00023172"/>
    </source>
</evidence>
<dbReference type="InterPro" id="IPR050808">
    <property type="entry name" value="Phage_Integrase"/>
</dbReference>
<dbReference type="PROSITE" id="PS51900">
    <property type="entry name" value="CB"/>
    <property type="match status" value="1"/>
</dbReference>
<evidence type="ECO:0000256" key="1">
    <source>
        <dbReference type="ARBA" id="ARBA00008857"/>
    </source>
</evidence>
<dbReference type="GO" id="GO:0006310">
    <property type="term" value="P:DNA recombination"/>
    <property type="evidence" value="ECO:0007669"/>
    <property type="project" value="UniProtKB-KW"/>
</dbReference>
<evidence type="ECO:0000256" key="5">
    <source>
        <dbReference type="PROSITE-ProRule" id="PRU01248"/>
    </source>
</evidence>
<dbReference type="GO" id="GO:0003677">
    <property type="term" value="F:DNA binding"/>
    <property type="evidence" value="ECO:0007669"/>
    <property type="project" value="UniProtKB-UniRule"/>
</dbReference>